<dbReference type="GO" id="GO:0043248">
    <property type="term" value="P:proteasome assembly"/>
    <property type="evidence" value="ECO:0007669"/>
    <property type="project" value="InterPro"/>
</dbReference>
<protein>
    <recommendedName>
        <fullName evidence="10">Proteasome component ECM29</fullName>
    </recommendedName>
</protein>
<reference evidence="8 9" key="1">
    <citation type="submission" date="2015-03" db="EMBL/GenBank/DDBJ databases">
        <authorList>
            <person name="Radwan O."/>
            <person name="Al-Naeli F.A."/>
            <person name="Rendon G.A."/>
            <person name="Fields C."/>
        </authorList>
    </citation>
    <scope>NUCLEOTIDE SEQUENCE [LARGE SCALE GENOMIC DNA]</scope>
    <source>
        <strain evidence="8">CR-DP1</strain>
    </source>
</reference>
<dbReference type="Pfam" id="PF13001">
    <property type="entry name" value="ECM29_N"/>
    <property type="match status" value="1"/>
</dbReference>
<feature type="region of interest" description="Disordered" evidence="5">
    <location>
        <begin position="1671"/>
        <end position="1698"/>
    </location>
</feature>
<comment type="caution">
    <text evidence="8">The sequence shown here is derived from an EMBL/GenBank/DDBJ whole genome shotgun (WGS) entry which is preliminary data.</text>
</comment>
<organism evidence="8 9">
    <name type="scientific">Thielaviopsis punctulata</name>
    <dbReference type="NCBI Taxonomy" id="72032"/>
    <lineage>
        <taxon>Eukaryota</taxon>
        <taxon>Fungi</taxon>
        <taxon>Dikarya</taxon>
        <taxon>Ascomycota</taxon>
        <taxon>Pezizomycotina</taxon>
        <taxon>Sordariomycetes</taxon>
        <taxon>Hypocreomycetidae</taxon>
        <taxon>Microascales</taxon>
        <taxon>Ceratocystidaceae</taxon>
        <taxon>Thielaviopsis</taxon>
    </lineage>
</organism>
<accession>A0A0F4ZLJ0</accession>
<comment type="subcellular location">
    <subcellularLocation>
        <location evidence="1">Cytoplasm</location>
    </subcellularLocation>
</comment>
<name>A0A0F4ZLJ0_9PEZI</name>
<evidence type="ECO:0000256" key="2">
    <source>
        <dbReference type="ARBA" id="ARBA00022490"/>
    </source>
</evidence>
<keyword evidence="3" id="KW-0677">Repeat</keyword>
<dbReference type="GO" id="GO:0005634">
    <property type="term" value="C:nucleus"/>
    <property type="evidence" value="ECO:0007669"/>
    <property type="project" value="TreeGrafter"/>
</dbReference>
<sequence length="1862" mass="205766">MPAGSTEARELELVSKVEFSILKVATDEEKLQPLLNKYLAPLLLKAASSHANVRVRVIQFAHKLRTFIEPPKIVLPVSTLLDQLVSAESSILKQLDVVFIRHSLPRLTIDEYQDLFVKLVTAAPKEKDQKYAAILFNLLLRILPYVKFPPRGSNEDKALREKLVTDQNDVEFFTKWLGLVLILKIPTPITKETITTYNSIANQDIEFLQPWTQEMDIPYQGISQLKIAVVHMLASGIFEDRERFLPALYASANVDSNVSSIGSDLLKKSNVNLEDERIAKALFDTHSALEVPYRTKILTLLTKSDLSTTMTASIIKVIERDLGINEPVQASKLERTKLHRALFEYIKFAAAVGPSLGEFSIGPKIIQMLQDYIVKMGWPSALLALGPDIGLRCLAYEIIGVLGKASSFPFQERFALADWLFQSLSEETAPETVMGVEGALSMLSTSFKPDADTTEEQKKMLIKMLVSYMEKQVEDPVQRSVRHVAVKWANRCLPFSNVEARWIDVLALADNDDDDDYDEEVVEEGSKGLDPWMAFTYSSKEPTAEGLPDWKEMVVYFFGARAAPEADVDMMDTDNAKIETLENFPPAIMQAYPHAIQACVQMMMLRALDTEVKIEPGWAQNIKSLFKTDLKTRTSIKKYLSSPDNMEACSALLKYALSGVFAGPSESVVEACLTHTVQVASMVPYQSLAVALASFSPSKLQPLLLSPRKEIRALAAEAYGLLTSQVIVSGKAGFEGETDYIFSLINPSGSLGSVQQLIATEAGILAYGYLMSRLVFYGSKFPDSLSSSRVPLTIGGESISSRSKASDSSLDAILETLANLWAARLCVPPVTGDESAGQMIEMLTGFAKKGKEKAICCLGRLALACEYTEPSTEGLFTDDEGVIPQIIRALFGLYETKQVEVHFAIGEAISAVVAGWEADSVKLILNVDSDVTDYQVGRRPLLLAAVLDRLIQDSKSTKPALLKASGIWLFSLVQYCSHLEQVHQRLRECQAAFMRLLSARDDMVQETASRGLTLVYEKGDEELRGRLVEDLVAAFTGGTTRIKVEEETELFEPGALPTGDGQSVTSYKDIVNLASEVGDQTLIYKFMSLAANANMWSTRSAFGRFGLSSILSDTDVDPKLYPKLYRYRFDPNPNVQRSMNDIWKAMVKEPAATLDQHFDLIMEDLLKSIVGKEWRVREASCAAISDLIQGRKFAQYEKYYPQLWTAALKVIDDVKGSVRKAALTLCMTLWGTLARTLENSTESASTKAMMAQALEFLLSDKGTDSSVEDVKLFSTITLLDVCKKGGKNLRPYIPDIVPHLLGLLSTIEPEMVGYAYQKVSHDTKQAIDKKRAAMANQSPISEAIDNCLRFADTATIEALYPRLEATIKSAVGMPTKIGCGRVLGTIFMQHAMDIKPMMGKLMTLLLKHLFDANDEVSKSYARAAAYGMRVAGPNTKKKFCDKLADHYFNAEDEKRRQRVSDAVLALSKTSPDEFTNVETAVLPLVFFASNDVDAYVKTVFSAVWDQHAGSSRTVARYVPEVVALVQRGMDSAKWDMQHTAAFTVSNLVVSLGRAMEATGQLSDGDMQRIWPVLERALALKTFAGKEKLLECFPVFVRKAKSLWQRDAGIAAAQKKIAVREAKRNNTEYRVHAYVCLWKFAASRDDLDMHDEVSRLVVPAIDDFLRGTADQMDIDHPGTSSPSAPDNYKPHTATAANDNDDADARLAEKALQALAKSYSRARLATAPYAVIAAIAAHARPYLAATQLAPMRRAVWYDALGDVLGRPAIRACADGEFGVARELLHSLDMHAAEVGTEAQRLARVGAVEALVAACKKGLFGDVSAEEVRYIKELVEGAMQQERGIVVRKKWQKVLDDLAQVSPRA</sequence>
<dbReference type="PANTHER" id="PTHR23346:SF19">
    <property type="entry name" value="PROTEASOME ADAPTER AND SCAFFOLD PROTEIN ECM29"/>
    <property type="match status" value="1"/>
</dbReference>
<dbReference type="GO" id="GO:0005737">
    <property type="term" value="C:cytoplasm"/>
    <property type="evidence" value="ECO:0007669"/>
    <property type="project" value="UniProtKB-SubCell"/>
</dbReference>
<evidence type="ECO:0000256" key="4">
    <source>
        <dbReference type="ARBA" id="ARBA00022942"/>
    </source>
</evidence>
<dbReference type="InterPro" id="IPR055443">
    <property type="entry name" value="HEAT_ECM29"/>
</dbReference>
<dbReference type="GO" id="GO:0000502">
    <property type="term" value="C:proteasome complex"/>
    <property type="evidence" value="ECO:0007669"/>
    <property type="project" value="UniProtKB-KW"/>
</dbReference>
<gene>
    <name evidence="8" type="ORF">TD95_005044</name>
</gene>
<proteinExistence type="predicted"/>
<dbReference type="GO" id="GO:0060090">
    <property type="term" value="F:molecular adaptor activity"/>
    <property type="evidence" value="ECO:0007669"/>
    <property type="project" value="InterPro"/>
</dbReference>
<dbReference type="Proteomes" id="UP000033483">
    <property type="component" value="Unassembled WGS sequence"/>
</dbReference>
<evidence type="ECO:0000259" key="6">
    <source>
        <dbReference type="Pfam" id="PF13001"/>
    </source>
</evidence>
<evidence type="ECO:0000259" key="7">
    <source>
        <dbReference type="Pfam" id="PF24492"/>
    </source>
</evidence>
<dbReference type="Pfam" id="PF23731">
    <property type="entry name" value="ARM_ECM29_C"/>
    <property type="match status" value="1"/>
</dbReference>
<dbReference type="PANTHER" id="PTHR23346">
    <property type="entry name" value="TRANSLATIONAL ACTIVATOR GCN1-RELATED"/>
    <property type="match status" value="1"/>
</dbReference>
<feature type="domain" description="Proteasome component Ecm29 N-terminal" evidence="6">
    <location>
        <begin position="14"/>
        <end position="507"/>
    </location>
</feature>
<dbReference type="InterPro" id="IPR016024">
    <property type="entry name" value="ARM-type_fold"/>
</dbReference>
<feature type="domain" description="Proteasome adapter and scaffold protein ECM29 HEAT-repeat" evidence="7">
    <location>
        <begin position="1289"/>
        <end position="1448"/>
    </location>
</feature>
<evidence type="ECO:0000256" key="5">
    <source>
        <dbReference type="SAM" id="MobiDB-lite"/>
    </source>
</evidence>
<dbReference type="InterPro" id="IPR024372">
    <property type="entry name" value="Ecm29_N"/>
</dbReference>
<keyword evidence="4" id="KW-0647">Proteasome</keyword>
<dbReference type="OrthoDB" id="16066at2759"/>
<dbReference type="SUPFAM" id="SSF48371">
    <property type="entry name" value="ARM repeat"/>
    <property type="match status" value="2"/>
</dbReference>
<dbReference type="Gene3D" id="1.25.10.10">
    <property type="entry name" value="Leucine-rich Repeat Variant"/>
    <property type="match status" value="2"/>
</dbReference>
<evidence type="ECO:0008006" key="10">
    <source>
        <dbReference type="Google" id="ProtNLM"/>
    </source>
</evidence>
<dbReference type="Pfam" id="PF24492">
    <property type="entry name" value="HEAT_ECM29"/>
    <property type="match status" value="1"/>
</dbReference>
<evidence type="ECO:0000256" key="3">
    <source>
        <dbReference type="ARBA" id="ARBA00022737"/>
    </source>
</evidence>
<keyword evidence="2" id="KW-0963">Cytoplasm</keyword>
<dbReference type="EMBL" id="LAEV01000320">
    <property type="protein sequence ID" value="KKA30693.1"/>
    <property type="molecule type" value="Genomic_DNA"/>
</dbReference>
<evidence type="ECO:0000256" key="1">
    <source>
        <dbReference type="ARBA" id="ARBA00004496"/>
    </source>
</evidence>
<evidence type="ECO:0000313" key="8">
    <source>
        <dbReference type="EMBL" id="KKA30693.1"/>
    </source>
</evidence>
<dbReference type="InterPro" id="IPR011989">
    <property type="entry name" value="ARM-like"/>
</dbReference>
<evidence type="ECO:0000313" key="9">
    <source>
        <dbReference type="Proteomes" id="UP000033483"/>
    </source>
</evidence>
<dbReference type="GO" id="GO:0036503">
    <property type="term" value="P:ERAD pathway"/>
    <property type="evidence" value="ECO:0007669"/>
    <property type="project" value="TreeGrafter"/>
</dbReference>
<keyword evidence="9" id="KW-1185">Reference proteome</keyword>